<protein>
    <submittedName>
        <fullName evidence="1">Uncharacterized protein</fullName>
    </submittedName>
</protein>
<name>D3Q8X1_STANL</name>
<reference evidence="1 2" key="1">
    <citation type="journal article" date="2009" name="Stand. Genomic Sci.">
        <title>Complete genome sequence of Stackebrandtia nassauensis type strain (LLR-40K-21).</title>
        <authorList>
            <person name="Munk C."/>
            <person name="Lapidus A."/>
            <person name="Copeland A."/>
            <person name="Jando M."/>
            <person name="Mayilraj S."/>
            <person name="Glavina Del Rio T."/>
            <person name="Nolan M."/>
            <person name="Chen F."/>
            <person name="Lucas S."/>
            <person name="Tice H."/>
            <person name="Cheng J.F."/>
            <person name="Han C."/>
            <person name="Detter J.C."/>
            <person name="Bruce D."/>
            <person name="Goodwin L."/>
            <person name="Chain P."/>
            <person name="Pitluck S."/>
            <person name="Goker M."/>
            <person name="Ovchinikova G."/>
            <person name="Pati A."/>
            <person name="Ivanova N."/>
            <person name="Mavromatis K."/>
            <person name="Chen A."/>
            <person name="Palaniappan K."/>
            <person name="Land M."/>
            <person name="Hauser L."/>
            <person name="Chang Y.J."/>
            <person name="Jeffries C.D."/>
            <person name="Bristow J."/>
            <person name="Eisen J.A."/>
            <person name="Markowitz V."/>
            <person name="Hugenholtz P."/>
            <person name="Kyrpides N.C."/>
            <person name="Klenk H.P."/>
        </authorList>
    </citation>
    <scope>NUCLEOTIDE SEQUENCE [LARGE SCALE GENOMIC DNA]</scope>
    <source>
        <strain evidence="2">DSM 44728 / CIP 108903 / NRRL B-16338 / NBRC 102104 / LLR-40K-21</strain>
    </source>
</reference>
<evidence type="ECO:0000313" key="2">
    <source>
        <dbReference type="Proteomes" id="UP000000844"/>
    </source>
</evidence>
<dbReference type="AlphaFoldDB" id="D3Q8X1"/>
<dbReference type="HOGENOM" id="CLU_2156810_0_0_11"/>
<dbReference type="STRING" id="446470.Snas_0869"/>
<proteinExistence type="predicted"/>
<dbReference type="KEGG" id="sna:Snas_0869"/>
<organism evidence="1 2">
    <name type="scientific">Stackebrandtia nassauensis (strain DSM 44728 / CIP 108903 / NRRL B-16338 / NBRC 102104 / LLR-40K-21)</name>
    <dbReference type="NCBI Taxonomy" id="446470"/>
    <lineage>
        <taxon>Bacteria</taxon>
        <taxon>Bacillati</taxon>
        <taxon>Actinomycetota</taxon>
        <taxon>Actinomycetes</taxon>
        <taxon>Glycomycetales</taxon>
        <taxon>Glycomycetaceae</taxon>
        <taxon>Stackebrandtia</taxon>
    </lineage>
</organism>
<gene>
    <name evidence="1" type="ordered locus">Snas_0869</name>
</gene>
<dbReference type="Proteomes" id="UP000000844">
    <property type="component" value="Chromosome"/>
</dbReference>
<evidence type="ECO:0000313" key="1">
    <source>
        <dbReference type="EMBL" id="ADD40580.1"/>
    </source>
</evidence>
<sequence length="111" mass="12721">MAVLTGYLNSSNEPGPWPPPKPSVFDIHRPADRSLRLVIHAGLLPMLWAITTCACGERWPCGTVKRHLRRNLGWTVDITAELKDITRQLPKPTSRLDRVWRNLKRHRRGPV</sequence>
<dbReference type="OrthoDB" id="5239109at2"/>
<keyword evidence="2" id="KW-1185">Reference proteome</keyword>
<dbReference type="EMBL" id="CP001778">
    <property type="protein sequence ID" value="ADD40580.1"/>
    <property type="molecule type" value="Genomic_DNA"/>
</dbReference>
<accession>D3Q8X1</accession>
<dbReference type="RefSeq" id="WP_013016151.1">
    <property type="nucleotide sequence ID" value="NC_013947.1"/>
</dbReference>